<dbReference type="EMBL" id="LAZR01066509">
    <property type="protein sequence ID" value="KKK53433.1"/>
    <property type="molecule type" value="Genomic_DNA"/>
</dbReference>
<evidence type="ECO:0000313" key="1">
    <source>
        <dbReference type="EMBL" id="KKK53433.1"/>
    </source>
</evidence>
<organism evidence="1">
    <name type="scientific">marine sediment metagenome</name>
    <dbReference type="NCBI Taxonomy" id="412755"/>
    <lineage>
        <taxon>unclassified sequences</taxon>
        <taxon>metagenomes</taxon>
        <taxon>ecological metagenomes</taxon>
    </lineage>
</organism>
<comment type="caution">
    <text evidence="1">The sequence shown here is derived from an EMBL/GenBank/DDBJ whole genome shotgun (WGS) entry which is preliminary data.</text>
</comment>
<reference evidence="1" key="1">
    <citation type="journal article" date="2015" name="Nature">
        <title>Complex archaea that bridge the gap between prokaryotes and eukaryotes.</title>
        <authorList>
            <person name="Spang A."/>
            <person name="Saw J.H."/>
            <person name="Jorgensen S.L."/>
            <person name="Zaremba-Niedzwiedzka K."/>
            <person name="Martijn J."/>
            <person name="Lind A.E."/>
            <person name="van Eijk R."/>
            <person name="Schleper C."/>
            <person name="Guy L."/>
            <person name="Ettema T.J."/>
        </authorList>
    </citation>
    <scope>NUCLEOTIDE SEQUENCE</scope>
</reference>
<name>A0A0F8WA07_9ZZZZ</name>
<gene>
    <name evidence="1" type="ORF">LCGC14_3094830</name>
</gene>
<protein>
    <submittedName>
        <fullName evidence="1">Uncharacterized protein</fullName>
    </submittedName>
</protein>
<accession>A0A0F8WA07</accession>
<dbReference type="AlphaFoldDB" id="A0A0F8WA07"/>
<proteinExistence type="predicted"/>
<sequence length="75" mass="8411">MSYLLIKHIEQIKPDILDRIKGLKDFDQELNSVNIFLGQTAANQAKVILCDFLFIVSDGSKTTSLAIIFSNLKVI</sequence>